<dbReference type="AlphaFoldDB" id="A0A9P4LF83"/>
<dbReference type="OrthoDB" id="2157530at2759"/>
<protein>
    <submittedName>
        <fullName evidence="1">Uncharacterized protein</fullName>
    </submittedName>
</protein>
<evidence type="ECO:0000313" key="2">
    <source>
        <dbReference type="Proteomes" id="UP000799777"/>
    </source>
</evidence>
<organism evidence="1 2">
    <name type="scientific">Setomelanomma holmii</name>
    <dbReference type="NCBI Taxonomy" id="210430"/>
    <lineage>
        <taxon>Eukaryota</taxon>
        <taxon>Fungi</taxon>
        <taxon>Dikarya</taxon>
        <taxon>Ascomycota</taxon>
        <taxon>Pezizomycotina</taxon>
        <taxon>Dothideomycetes</taxon>
        <taxon>Pleosporomycetidae</taxon>
        <taxon>Pleosporales</taxon>
        <taxon>Pleosporineae</taxon>
        <taxon>Phaeosphaeriaceae</taxon>
        <taxon>Setomelanomma</taxon>
    </lineage>
</organism>
<evidence type="ECO:0000313" key="1">
    <source>
        <dbReference type="EMBL" id="KAF2024166.1"/>
    </source>
</evidence>
<sequence length="104" mass="12027">MFRDEIDREPAMTPQGLERVELGQYALGKRFFITKNGFFGLEPKSTKKGDHVVVFLGEQVPFVLRQELGHYRVVGETYVEGLMHGETLEQYRVGRKKVTRIALR</sequence>
<name>A0A9P4LF83_9PLEO</name>
<comment type="caution">
    <text evidence="1">The sequence shown here is derived from an EMBL/GenBank/DDBJ whole genome shotgun (WGS) entry which is preliminary data.</text>
</comment>
<dbReference type="Proteomes" id="UP000799777">
    <property type="component" value="Unassembled WGS sequence"/>
</dbReference>
<dbReference type="EMBL" id="ML978306">
    <property type="protein sequence ID" value="KAF2024166.1"/>
    <property type="molecule type" value="Genomic_DNA"/>
</dbReference>
<reference evidence="1" key="1">
    <citation type="journal article" date="2020" name="Stud. Mycol.">
        <title>101 Dothideomycetes genomes: a test case for predicting lifestyles and emergence of pathogens.</title>
        <authorList>
            <person name="Haridas S."/>
            <person name="Albert R."/>
            <person name="Binder M."/>
            <person name="Bloem J."/>
            <person name="Labutti K."/>
            <person name="Salamov A."/>
            <person name="Andreopoulos B."/>
            <person name="Baker S."/>
            <person name="Barry K."/>
            <person name="Bills G."/>
            <person name="Bluhm B."/>
            <person name="Cannon C."/>
            <person name="Castanera R."/>
            <person name="Culley D."/>
            <person name="Daum C."/>
            <person name="Ezra D."/>
            <person name="Gonzalez J."/>
            <person name="Henrissat B."/>
            <person name="Kuo A."/>
            <person name="Liang C."/>
            <person name="Lipzen A."/>
            <person name="Lutzoni F."/>
            <person name="Magnuson J."/>
            <person name="Mondo S."/>
            <person name="Nolan M."/>
            <person name="Ohm R."/>
            <person name="Pangilinan J."/>
            <person name="Park H.-J."/>
            <person name="Ramirez L."/>
            <person name="Alfaro M."/>
            <person name="Sun H."/>
            <person name="Tritt A."/>
            <person name="Yoshinaga Y."/>
            <person name="Zwiers L.-H."/>
            <person name="Turgeon B."/>
            <person name="Goodwin S."/>
            <person name="Spatafora J."/>
            <person name="Crous P."/>
            <person name="Grigoriev I."/>
        </authorList>
    </citation>
    <scope>NUCLEOTIDE SEQUENCE</scope>
    <source>
        <strain evidence="1">CBS 110217</strain>
    </source>
</reference>
<gene>
    <name evidence="1" type="ORF">EK21DRAFT_79268</name>
</gene>
<dbReference type="InterPro" id="IPR052895">
    <property type="entry name" value="HetReg/Transcr_Mod"/>
</dbReference>
<dbReference type="PANTHER" id="PTHR24148:SF80">
    <property type="entry name" value="HETEROKARYON INCOMPATIBILITY DOMAIN-CONTAINING PROTEIN"/>
    <property type="match status" value="1"/>
</dbReference>
<accession>A0A9P4LF83</accession>
<proteinExistence type="predicted"/>
<dbReference type="PANTHER" id="PTHR24148">
    <property type="entry name" value="ANKYRIN REPEAT DOMAIN-CONTAINING PROTEIN 39 HOMOLOG-RELATED"/>
    <property type="match status" value="1"/>
</dbReference>
<dbReference type="Pfam" id="PF26639">
    <property type="entry name" value="Het-6_barrel"/>
    <property type="match status" value="1"/>
</dbReference>
<keyword evidence="2" id="KW-1185">Reference proteome</keyword>